<dbReference type="InterPro" id="IPR029044">
    <property type="entry name" value="Nucleotide-diphossugar_trans"/>
</dbReference>
<dbReference type="SUPFAM" id="SSF53448">
    <property type="entry name" value="Nucleotide-diphospho-sugar transferases"/>
    <property type="match status" value="1"/>
</dbReference>
<dbReference type="GO" id="GO:0016757">
    <property type="term" value="F:glycosyltransferase activity"/>
    <property type="evidence" value="ECO:0007669"/>
    <property type="project" value="UniProtKB-KW"/>
</dbReference>
<organism evidence="6 7">
    <name type="scientific">Acinetobacter kookii</name>
    <dbReference type="NCBI Taxonomy" id="1226327"/>
    <lineage>
        <taxon>Bacteria</taxon>
        <taxon>Pseudomonadati</taxon>
        <taxon>Pseudomonadota</taxon>
        <taxon>Gammaproteobacteria</taxon>
        <taxon>Moraxellales</taxon>
        <taxon>Moraxellaceae</taxon>
        <taxon>Acinetobacter</taxon>
    </lineage>
</organism>
<evidence type="ECO:0000259" key="5">
    <source>
        <dbReference type="Pfam" id="PF00535"/>
    </source>
</evidence>
<dbReference type="Proteomes" id="UP000243468">
    <property type="component" value="Unassembled WGS sequence"/>
</dbReference>
<keyword evidence="4" id="KW-1133">Transmembrane helix</keyword>
<dbReference type="OrthoDB" id="9771846at2"/>
<evidence type="ECO:0000256" key="3">
    <source>
        <dbReference type="ARBA" id="ARBA00022679"/>
    </source>
</evidence>
<keyword evidence="7" id="KW-1185">Reference proteome</keyword>
<reference evidence="7" key="1">
    <citation type="submission" date="2016-09" db="EMBL/GenBank/DDBJ databases">
        <authorList>
            <person name="Varghese N."/>
            <person name="Submissions S."/>
        </authorList>
    </citation>
    <scope>NUCLEOTIDE SEQUENCE [LARGE SCALE GENOMIC DNA]</scope>
    <source>
        <strain evidence="7">ANC 4667</strain>
    </source>
</reference>
<accession>A0A1G6LZJ8</accession>
<keyword evidence="4" id="KW-0472">Membrane</keyword>
<dbReference type="PANTHER" id="PTHR43179">
    <property type="entry name" value="RHAMNOSYLTRANSFERASE WBBL"/>
    <property type="match status" value="1"/>
</dbReference>
<dbReference type="STRING" id="1226327.SAMN05421732_10789"/>
<gene>
    <name evidence="6" type="ORF">SAMN05421732_10789</name>
</gene>
<dbReference type="InterPro" id="IPR006446">
    <property type="entry name" value="RhaTrfase"/>
</dbReference>
<name>A0A1G6LZJ8_9GAMM</name>
<dbReference type="PANTHER" id="PTHR43179:SF12">
    <property type="entry name" value="GALACTOFURANOSYLTRANSFERASE GLFT2"/>
    <property type="match status" value="1"/>
</dbReference>
<feature type="domain" description="Glycosyltransferase 2-like" evidence="5">
    <location>
        <begin position="6"/>
        <end position="104"/>
    </location>
</feature>
<keyword evidence="3 6" id="KW-0808">Transferase</keyword>
<keyword evidence="4" id="KW-0812">Transmembrane</keyword>
<dbReference type="Gene3D" id="3.90.550.10">
    <property type="entry name" value="Spore Coat Polysaccharide Biosynthesis Protein SpsA, Chain A"/>
    <property type="match status" value="1"/>
</dbReference>
<evidence type="ECO:0000256" key="2">
    <source>
        <dbReference type="ARBA" id="ARBA00022676"/>
    </source>
</evidence>
<dbReference type="RefSeq" id="WP_092820075.1">
    <property type="nucleotide sequence ID" value="NZ_BAABKJ010000009.1"/>
</dbReference>
<evidence type="ECO:0000256" key="1">
    <source>
        <dbReference type="ARBA" id="ARBA00006739"/>
    </source>
</evidence>
<evidence type="ECO:0000313" key="6">
    <source>
        <dbReference type="EMBL" id="SDC48702.1"/>
    </source>
</evidence>
<dbReference type="EMBL" id="FMYO01000007">
    <property type="protein sequence ID" value="SDC48702.1"/>
    <property type="molecule type" value="Genomic_DNA"/>
</dbReference>
<dbReference type="NCBIfam" id="TIGR01556">
    <property type="entry name" value="rhamnosyltran"/>
    <property type="match status" value="1"/>
</dbReference>
<keyword evidence="2" id="KW-0328">Glycosyltransferase</keyword>
<evidence type="ECO:0000256" key="4">
    <source>
        <dbReference type="SAM" id="Phobius"/>
    </source>
</evidence>
<protein>
    <submittedName>
        <fullName evidence="6">Rhamnosyltransferase</fullName>
    </submittedName>
</protein>
<dbReference type="Pfam" id="PF00535">
    <property type="entry name" value="Glycos_transf_2"/>
    <property type="match status" value="1"/>
</dbReference>
<proteinExistence type="inferred from homology"/>
<dbReference type="InterPro" id="IPR001173">
    <property type="entry name" value="Glyco_trans_2-like"/>
</dbReference>
<sequence>MKLISVIVTYNPNLQNLSKLTEMLSASCTDVVIVDNFSKNINELSALLINAEVVSLRENYGIARAQNTGIKKALELGAKKIFFFDQDSEIDEHFIKNLVSDYNKLEGMGGKIAAIGPQFIDKEFGFYAPGLIVKNNGLINKIDISEIAEPVQVGIIISSGSLIPVSVLQDVGFMNEDFFIDYVDTEWCFRALQKGYKIYVSNKAVMYHSVGESTITLLGKTCPVHSPYRRYYRVRNLFLMKNMPHISKAWIFSMLINNCIAQIILFFTQKNKFSYIHYFIISIIDGLKGKKGSL</sequence>
<dbReference type="AlphaFoldDB" id="A0A1G6LZJ8"/>
<feature type="transmembrane region" description="Helical" evidence="4">
    <location>
        <begin position="249"/>
        <end position="268"/>
    </location>
</feature>
<dbReference type="CDD" id="cd02526">
    <property type="entry name" value="GT2_RfbF_like"/>
    <property type="match status" value="1"/>
</dbReference>
<evidence type="ECO:0000313" key="7">
    <source>
        <dbReference type="Proteomes" id="UP000243468"/>
    </source>
</evidence>
<comment type="similarity">
    <text evidence="1">Belongs to the glycosyltransferase 2 family.</text>
</comment>